<evidence type="ECO:0000313" key="1">
    <source>
        <dbReference type="EMBL" id="GAA4886698.1"/>
    </source>
</evidence>
<dbReference type="RefSeq" id="WP_345335250.1">
    <property type="nucleotide sequence ID" value="NZ_BAABJZ010000067.1"/>
</dbReference>
<dbReference type="EMBL" id="BAABJZ010000067">
    <property type="protein sequence ID" value="GAA4886698.1"/>
    <property type="molecule type" value="Genomic_DNA"/>
</dbReference>
<organism evidence="1 2">
    <name type="scientific">Ferrimonas pelagia</name>
    <dbReference type="NCBI Taxonomy" id="1177826"/>
    <lineage>
        <taxon>Bacteria</taxon>
        <taxon>Pseudomonadati</taxon>
        <taxon>Pseudomonadota</taxon>
        <taxon>Gammaproteobacteria</taxon>
        <taxon>Alteromonadales</taxon>
        <taxon>Ferrimonadaceae</taxon>
        <taxon>Ferrimonas</taxon>
    </lineage>
</organism>
<accession>A0ABP9ETM8</accession>
<evidence type="ECO:0008006" key="3">
    <source>
        <dbReference type="Google" id="ProtNLM"/>
    </source>
</evidence>
<sequence>MQRIGARLAQTLVTIMVLGLGGALLPACGTGPCGAEAEGQAGLIPTCSKAQPDTRVVAQGDGEYQEGYHYKRVSGINVNVDTPFIVEYIQGVRMSVY</sequence>
<dbReference type="Proteomes" id="UP001499988">
    <property type="component" value="Unassembled WGS sequence"/>
</dbReference>
<evidence type="ECO:0000313" key="2">
    <source>
        <dbReference type="Proteomes" id="UP001499988"/>
    </source>
</evidence>
<proteinExistence type="predicted"/>
<reference evidence="2" key="1">
    <citation type="journal article" date="2019" name="Int. J. Syst. Evol. Microbiol.">
        <title>The Global Catalogue of Microorganisms (GCM) 10K type strain sequencing project: providing services to taxonomists for standard genome sequencing and annotation.</title>
        <authorList>
            <consortium name="The Broad Institute Genomics Platform"/>
            <consortium name="The Broad Institute Genome Sequencing Center for Infectious Disease"/>
            <person name="Wu L."/>
            <person name="Ma J."/>
        </authorList>
    </citation>
    <scope>NUCLEOTIDE SEQUENCE [LARGE SCALE GENOMIC DNA]</scope>
    <source>
        <strain evidence="2">JCM 18401</strain>
    </source>
</reference>
<gene>
    <name evidence="1" type="ORF">GCM10023333_20110</name>
</gene>
<comment type="caution">
    <text evidence="1">The sequence shown here is derived from an EMBL/GenBank/DDBJ whole genome shotgun (WGS) entry which is preliminary data.</text>
</comment>
<name>A0ABP9ETM8_9GAMM</name>
<protein>
    <recommendedName>
        <fullName evidence="3">DUF2845 domain-containing protein</fullName>
    </recommendedName>
</protein>
<keyword evidence="2" id="KW-1185">Reference proteome</keyword>